<dbReference type="EMBL" id="MT142490">
    <property type="protein sequence ID" value="QJA82560.1"/>
    <property type="molecule type" value="Genomic_DNA"/>
</dbReference>
<sequence>MQLSGSAGDWTAVTSDARRQGPITAKYGILSSEPMRFVGDVGTLNFELDNSEGNSAKMLGYYAPDHACCLTGFDIGTPTRLSITYSGSTFYKFTGRLDSVEPVPGRYRDRRTVCQALDWFGDADAFKLRLLEVQVNKRADEALDAIVSSMTKRPSASSLSAGQETFAYCLDNSRDETTTVLRELKKLMDSELGYCYVVGDQSTGGLLKFDSRHVRPMNHTLTACLTDTDLVDAQVSRRTSNLFNQVRLVAHPREVDDSASVLFTLQSTPQMAPSTSMVITGRYSDPGQRGLSRVGGASMIAPCPATDYTMNSAEDGGGTDLTTNFTVAASYGGNSVQYEVANLGAVPGYITLLQARGRGLYDREPVAAEQVSESSVDLYGERVLTFDMPYNDDPLVAADFAGYLIGVLPTPSTRLEQVEFIGNVSDELMTAGLVVEPGARVKLTEAVTGIASEFFVQGCEVVLAVDGTIHFKWYVAPASSALYWILGIEGASELDETTILGY</sequence>
<gene>
    <name evidence="1" type="ORF">MM415A00400_0033</name>
</gene>
<name>A0A6M3KLJ1_9ZZZZ</name>
<protein>
    <submittedName>
        <fullName evidence="1">Putative tail protein</fullName>
    </submittedName>
</protein>
<reference evidence="1" key="1">
    <citation type="submission" date="2020-03" db="EMBL/GenBank/DDBJ databases">
        <title>The deep terrestrial virosphere.</title>
        <authorList>
            <person name="Holmfeldt K."/>
            <person name="Nilsson E."/>
            <person name="Simone D."/>
            <person name="Lopez-Fernandez M."/>
            <person name="Wu X."/>
            <person name="de Brujin I."/>
            <person name="Lundin D."/>
            <person name="Andersson A."/>
            <person name="Bertilsson S."/>
            <person name="Dopson M."/>
        </authorList>
    </citation>
    <scope>NUCLEOTIDE SEQUENCE</scope>
    <source>
        <strain evidence="1">MM415A00400</strain>
    </source>
</reference>
<proteinExistence type="predicted"/>
<accession>A0A6M3KLJ1</accession>
<evidence type="ECO:0000313" key="1">
    <source>
        <dbReference type="EMBL" id="QJA82560.1"/>
    </source>
</evidence>
<dbReference type="AlphaFoldDB" id="A0A6M3KLJ1"/>
<organism evidence="1">
    <name type="scientific">viral metagenome</name>
    <dbReference type="NCBI Taxonomy" id="1070528"/>
    <lineage>
        <taxon>unclassified sequences</taxon>
        <taxon>metagenomes</taxon>
        <taxon>organismal metagenomes</taxon>
    </lineage>
</organism>